<reference evidence="1" key="1">
    <citation type="submission" date="2018-05" db="EMBL/GenBank/DDBJ databases">
        <authorList>
            <person name="Lanie J.A."/>
            <person name="Ng W.-L."/>
            <person name="Kazmierczak K.M."/>
            <person name="Andrzejewski T.M."/>
            <person name="Davidsen T.M."/>
            <person name="Wayne K.J."/>
            <person name="Tettelin H."/>
            <person name="Glass J.I."/>
            <person name="Rusch D."/>
            <person name="Podicherti R."/>
            <person name="Tsui H.-C.T."/>
            <person name="Winkler M.E."/>
        </authorList>
    </citation>
    <scope>NUCLEOTIDE SEQUENCE</scope>
</reference>
<proteinExistence type="predicted"/>
<accession>A0A381TAH4</accession>
<name>A0A381TAH4_9ZZZZ</name>
<protein>
    <submittedName>
        <fullName evidence="1">Uncharacterized protein</fullName>
    </submittedName>
</protein>
<dbReference type="AlphaFoldDB" id="A0A381TAH4"/>
<sequence>MGEGVYLLKLQTEEKELNQRITYIK</sequence>
<organism evidence="1">
    <name type="scientific">marine metagenome</name>
    <dbReference type="NCBI Taxonomy" id="408172"/>
    <lineage>
        <taxon>unclassified sequences</taxon>
        <taxon>metagenomes</taxon>
        <taxon>ecological metagenomes</taxon>
    </lineage>
</organism>
<dbReference type="EMBL" id="UINC01004283">
    <property type="protein sequence ID" value="SVA13176.1"/>
    <property type="molecule type" value="Genomic_DNA"/>
</dbReference>
<gene>
    <name evidence="1" type="ORF">METZ01_LOCUS66030</name>
</gene>
<evidence type="ECO:0000313" key="1">
    <source>
        <dbReference type="EMBL" id="SVA13176.1"/>
    </source>
</evidence>